<dbReference type="InterPro" id="IPR000600">
    <property type="entry name" value="ROK"/>
</dbReference>
<keyword evidence="6" id="KW-0418">Kinase</keyword>
<organism evidence="13 14">
    <name type="scientific">Aurantiacibacter zhengii</name>
    <dbReference type="NCBI Taxonomy" id="2307003"/>
    <lineage>
        <taxon>Bacteria</taxon>
        <taxon>Pseudomonadati</taxon>
        <taxon>Pseudomonadota</taxon>
        <taxon>Alphaproteobacteria</taxon>
        <taxon>Sphingomonadales</taxon>
        <taxon>Erythrobacteraceae</taxon>
        <taxon>Aurantiacibacter</taxon>
    </lineage>
</organism>
<dbReference type="Gene3D" id="3.30.420.40">
    <property type="match status" value="2"/>
</dbReference>
<evidence type="ECO:0000256" key="11">
    <source>
        <dbReference type="ARBA" id="ARBA00038887"/>
    </source>
</evidence>
<comment type="caution">
    <text evidence="13">The sequence shown here is derived from an EMBL/GenBank/DDBJ whole genome shotgun (WGS) entry which is preliminary data.</text>
</comment>
<accession>A0A418NWA1</accession>
<dbReference type="GO" id="GO:0046872">
    <property type="term" value="F:metal ion binding"/>
    <property type="evidence" value="ECO:0007669"/>
    <property type="project" value="UniProtKB-KW"/>
</dbReference>
<dbReference type="SUPFAM" id="SSF53067">
    <property type="entry name" value="Actin-like ATPase domain"/>
    <property type="match status" value="1"/>
</dbReference>
<keyword evidence="5" id="KW-0547">Nucleotide-binding</keyword>
<evidence type="ECO:0000256" key="10">
    <source>
        <dbReference type="ARBA" id="ARBA00023277"/>
    </source>
</evidence>
<keyword evidence="3" id="KW-0808">Transferase</keyword>
<dbReference type="PANTHER" id="PTHR42742">
    <property type="entry name" value="TRANSCRIPTIONAL REPRESSOR MPRA"/>
    <property type="match status" value="1"/>
</dbReference>
<comment type="catalytic activity">
    <reaction evidence="12">
        <text>D-fructose + ATP = D-fructose 6-phosphate + ADP + H(+)</text>
        <dbReference type="Rhea" id="RHEA:16125"/>
        <dbReference type="ChEBI" id="CHEBI:15378"/>
        <dbReference type="ChEBI" id="CHEBI:30616"/>
        <dbReference type="ChEBI" id="CHEBI:37721"/>
        <dbReference type="ChEBI" id="CHEBI:61527"/>
        <dbReference type="ChEBI" id="CHEBI:456216"/>
        <dbReference type="EC" id="2.7.1.4"/>
    </reaction>
</comment>
<dbReference type="RefSeq" id="WP_119584183.1">
    <property type="nucleotide sequence ID" value="NZ_CAWODQ010000001.1"/>
</dbReference>
<evidence type="ECO:0000313" key="13">
    <source>
        <dbReference type="EMBL" id="RIV88904.1"/>
    </source>
</evidence>
<dbReference type="FunFam" id="3.30.420.40:FF:000153">
    <property type="entry name" value="Putative fructokinase"/>
    <property type="match status" value="1"/>
</dbReference>
<evidence type="ECO:0000256" key="2">
    <source>
        <dbReference type="ARBA" id="ARBA00006479"/>
    </source>
</evidence>
<sequence>MAAGVDAHTLLGAIEAGGTKFVLATGTADGTILSRHSIATSSPEATLTEARDWFANQPRISALGIASFGPVELERGSPRWGHITETPKAGWSDCDLAGYFARELNVPIGFDTDVNAAALGEFRHGAGRGLSGMAYITVGTGIGGGLIVNGKLARGAGHPEMGHHYPRRSPQDRDFNGNCPFHGDCLEGLASGPAILARWGKTLSDLPQDHEAHELVAGYLAQACHTLFACCAIERVVLGGGVMKSSGLLERIMSATGEVGANYLPGRDQQTVVSPFLGDDAGITGALLLADDAAS</sequence>
<keyword evidence="14" id="KW-1185">Reference proteome</keyword>
<dbReference type="OrthoDB" id="9783435at2"/>
<proteinExistence type="inferred from homology"/>
<dbReference type="Proteomes" id="UP000286576">
    <property type="component" value="Unassembled WGS sequence"/>
</dbReference>
<dbReference type="EC" id="2.7.1.4" evidence="11"/>
<keyword evidence="10" id="KW-0119">Carbohydrate metabolism</keyword>
<evidence type="ECO:0000256" key="7">
    <source>
        <dbReference type="ARBA" id="ARBA00022833"/>
    </source>
</evidence>
<dbReference type="Pfam" id="PF00480">
    <property type="entry name" value="ROK"/>
    <property type="match status" value="1"/>
</dbReference>
<dbReference type="InterPro" id="IPR051804">
    <property type="entry name" value="Carb_Metab_Reg_Kinase/Isom"/>
</dbReference>
<dbReference type="InterPro" id="IPR043129">
    <property type="entry name" value="ATPase_NBD"/>
</dbReference>
<evidence type="ECO:0000313" key="14">
    <source>
        <dbReference type="Proteomes" id="UP000286576"/>
    </source>
</evidence>
<dbReference type="AlphaFoldDB" id="A0A418NWA1"/>
<keyword evidence="9" id="KW-0460">Magnesium</keyword>
<evidence type="ECO:0000256" key="6">
    <source>
        <dbReference type="ARBA" id="ARBA00022777"/>
    </source>
</evidence>
<dbReference type="GO" id="GO:0008865">
    <property type="term" value="F:fructokinase activity"/>
    <property type="evidence" value="ECO:0007669"/>
    <property type="project" value="UniProtKB-EC"/>
</dbReference>
<evidence type="ECO:0000256" key="1">
    <source>
        <dbReference type="ARBA" id="ARBA00001946"/>
    </source>
</evidence>
<dbReference type="PANTHER" id="PTHR42742:SF3">
    <property type="entry name" value="FRUCTOKINASE"/>
    <property type="match status" value="1"/>
</dbReference>
<keyword evidence="4" id="KW-0479">Metal-binding</keyword>
<dbReference type="PROSITE" id="PS01125">
    <property type="entry name" value="ROK"/>
    <property type="match status" value="1"/>
</dbReference>
<evidence type="ECO:0000256" key="4">
    <source>
        <dbReference type="ARBA" id="ARBA00022723"/>
    </source>
</evidence>
<keyword evidence="8" id="KW-0067">ATP-binding</keyword>
<keyword evidence="7" id="KW-0862">Zinc</keyword>
<protein>
    <recommendedName>
        <fullName evidence="11">fructokinase</fullName>
        <ecNumber evidence="11">2.7.1.4</ecNumber>
    </recommendedName>
</protein>
<gene>
    <name evidence="13" type="ORF">D2V07_01100</name>
</gene>
<name>A0A418NWA1_9SPHN</name>
<evidence type="ECO:0000256" key="9">
    <source>
        <dbReference type="ARBA" id="ARBA00022842"/>
    </source>
</evidence>
<evidence type="ECO:0000256" key="3">
    <source>
        <dbReference type="ARBA" id="ARBA00022679"/>
    </source>
</evidence>
<comment type="cofactor">
    <cofactor evidence="1">
        <name>Mg(2+)</name>
        <dbReference type="ChEBI" id="CHEBI:18420"/>
    </cofactor>
</comment>
<dbReference type="CDD" id="cd24067">
    <property type="entry name" value="ASKHA_NBD_ROK_BsFRK-like"/>
    <property type="match status" value="1"/>
</dbReference>
<dbReference type="EMBL" id="QXFL01000001">
    <property type="protein sequence ID" value="RIV88904.1"/>
    <property type="molecule type" value="Genomic_DNA"/>
</dbReference>
<dbReference type="InterPro" id="IPR049874">
    <property type="entry name" value="ROK_cs"/>
</dbReference>
<evidence type="ECO:0000256" key="5">
    <source>
        <dbReference type="ARBA" id="ARBA00022741"/>
    </source>
</evidence>
<reference evidence="13 14" key="1">
    <citation type="submission" date="2018-08" db="EMBL/GenBank/DDBJ databases">
        <title>Erythrobacter zhengii sp.nov., a bacterium isolated from deep-sea sediment.</title>
        <authorList>
            <person name="Fang C."/>
            <person name="Wu Y.-H."/>
            <person name="Sun C."/>
            <person name="Wang H."/>
            <person name="Cheng H."/>
            <person name="Meng F.-X."/>
            <person name="Wang C.-S."/>
            <person name="Xu X.-W."/>
        </authorList>
    </citation>
    <scope>NUCLEOTIDE SEQUENCE [LARGE SCALE GENOMIC DNA]</scope>
    <source>
        <strain evidence="13 14">V18</strain>
    </source>
</reference>
<evidence type="ECO:0000256" key="8">
    <source>
        <dbReference type="ARBA" id="ARBA00022840"/>
    </source>
</evidence>
<comment type="similarity">
    <text evidence="2">Belongs to the ROK (NagC/XylR) family.</text>
</comment>
<evidence type="ECO:0000256" key="12">
    <source>
        <dbReference type="ARBA" id="ARBA00048451"/>
    </source>
</evidence>
<dbReference type="GO" id="GO:0005524">
    <property type="term" value="F:ATP binding"/>
    <property type="evidence" value="ECO:0007669"/>
    <property type="project" value="UniProtKB-KW"/>
</dbReference>